<dbReference type="SUPFAM" id="SSF53271">
    <property type="entry name" value="PRTase-like"/>
    <property type="match status" value="1"/>
</dbReference>
<dbReference type="OrthoDB" id="4628660at2"/>
<dbReference type="AlphaFoldDB" id="A0A1A3GI76"/>
<dbReference type="InterPro" id="IPR029057">
    <property type="entry name" value="PRTase-like"/>
</dbReference>
<dbReference type="RefSeq" id="WP_064986742.1">
    <property type="nucleotide sequence ID" value="NZ_LZLC01000275.1"/>
</dbReference>
<name>A0A1A3GI76_MYCMU</name>
<dbReference type="CDD" id="cd06223">
    <property type="entry name" value="PRTases_typeI"/>
    <property type="match status" value="1"/>
</dbReference>
<gene>
    <name evidence="1" type="ORF">A5630_10150</name>
</gene>
<dbReference type="EMBL" id="LZLC01000275">
    <property type="protein sequence ID" value="OBJ35003.1"/>
    <property type="molecule type" value="Genomic_DNA"/>
</dbReference>
<comment type="caution">
    <text evidence="1">The sequence shown here is derived from an EMBL/GenBank/DDBJ whole genome shotgun (WGS) entry which is preliminary data.</text>
</comment>
<proteinExistence type="predicted"/>
<evidence type="ECO:0000313" key="2">
    <source>
        <dbReference type="Proteomes" id="UP000093898"/>
    </source>
</evidence>
<evidence type="ECO:0008006" key="3">
    <source>
        <dbReference type="Google" id="ProtNLM"/>
    </source>
</evidence>
<protein>
    <recommendedName>
        <fullName evidence="3">Phosphoribosyltransferase domain-containing protein</fullName>
    </recommendedName>
</protein>
<dbReference type="Gene3D" id="3.40.50.2020">
    <property type="match status" value="1"/>
</dbReference>
<sequence>MPLDLVSLYTKMDLASGYTTHSPLRQWLTCYKGRIDDSEPFVPEYVTVVKALVARFLYEHGDRITSRGPVDAIAVVPSSTRPGAHPLENVLADLPLTIPVETLLQRGPGELDHNKPSVDGFVPVAATARRVLLVDDVCTTGSRINSAAVALASAGHHVAGAFVIARRFNVGYGNTPQFWVEQKALPFTWEHGPLVNRQHRP</sequence>
<reference evidence="1 2" key="1">
    <citation type="submission" date="2016-06" db="EMBL/GenBank/DDBJ databases">
        <authorList>
            <person name="Kjaerup R.B."/>
            <person name="Dalgaard T.S."/>
            <person name="Juul-Madsen H.R."/>
        </authorList>
    </citation>
    <scope>NUCLEOTIDE SEQUENCE [LARGE SCALE GENOMIC DNA]</scope>
    <source>
        <strain evidence="1 2">1127319.6</strain>
    </source>
</reference>
<accession>A0A1A3GI76</accession>
<dbReference type="InterPro" id="IPR000836">
    <property type="entry name" value="PRTase_dom"/>
</dbReference>
<organism evidence="1 2">
    <name type="scientific">Mycolicibacterium mucogenicum</name>
    <name type="common">Mycobacterium mucogenicum</name>
    <dbReference type="NCBI Taxonomy" id="56689"/>
    <lineage>
        <taxon>Bacteria</taxon>
        <taxon>Bacillati</taxon>
        <taxon>Actinomycetota</taxon>
        <taxon>Actinomycetes</taxon>
        <taxon>Mycobacteriales</taxon>
        <taxon>Mycobacteriaceae</taxon>
        <taxon>Mycolicibacterium</taxon>
    </lineage>
</organism>
<evidence type="ECO:0000313" key="1">
    <source>
        <dbReference type="EMBL" id="OBJ35003.1"/>
    </source>
</evidence>
<dbReference type="Proteomes" id="UP000093898">
    <property type="component" value="Unassembled WGS sequence"/>
</dbReference>